<dbReference type="Proteomes" id="UP000276133">
    <property type="component" value="Unassembled WGS sequence"/>
</dbReference>
<protein>
    <submittedName>
        <fullName evidence="1">Uncharacterized protein</fullName>
    </submittedName>
</protein>
<dbReference type="EMBL" id="REGN01008562">
    <property type="protein sequence ID" value="RNA03256.1"/>
    <property type="molecule type" value="Genomic_DNA"/>
</dbReference>
<evidence type="ECO:0000313" key="2">
    <source>
        <dbReference type="Proteomes" id="UP000276133"/>
    </source>
</evidence>
<name>A0A3M7PVS5_BRAPC</name>
<reference evidence="1 2" key="1">
    <citation type="journal article" date="2018" name="Sci. Rep.">
        <title>Genomic signatures of local adaptation to the degree of environmental predictability in rotifers.</title>
        <authorList>
            <person name="Franch-Gras L."/>
            <person name="Hahn C."/>
            <person name="Garcia-Roger E.M."/>
            <person name="Carmona M.J."/>
            <person name="Serra M."/>
            <person name="Gomez A."/>
        </authorList>
    </citation>
    <scope>NUCLEOTIDE SEQUENCE [LARGE SCALE GENOMIC DNA]</scope>
    <source>
        <strain evidence="1">HYR1</strain>
    </source>
</reference>
<proteinExistence type="predicted"/>
<comment type="caution">
    <text evidence="1">The sequence shown here is derived from an EMBL/GenBank/DDBJ whole genome shotgun (WGS) entry which is preliminary data.</text>
</comment>
<sequence length="89" mass="10843">MTNDNENESINISLRRKCIYSIKFVVKTSQKTIQKIRQFYCYFNSFYYSQQNRIKNPLILFGHGLDLRPVTYKQLCFDYKIYLPEIERI</sequence>
<gene>
    <name evidence="1" type="ORF">BpHYR1_016811</name>
</gene>
<organism evidence="1 2">
    <name type="scientific">Brachionus plicatilis</name>
    <name type="common">Marine rotifer</name>
    <name type="synonym">Brachionus muelleri</name>
    <dbReference type="NCBI Taxonomy" id="10195"/>
    <lineage>
        <taxon>Eukaryota</taxon>
        <taxon>Metazoa</taxon>
        <taxon>Spiralia</taxon>
        <taxon>Gnathifera</taxon>
        <taxon>Rotifera</taxon>
        <taxon>Eurotatoria</taxon>
        <taxon>Monogononta</taxon>
        <taxon>Pseudotrocha</taxon>
        <taxon>Ploima</taxon>
        <taxon>Brachionidae</taxon>
        <taxon>Brachionus</taxon>
    </lineage>
</organism>
<dbReference type="AlphaFoldDB" id="A0A3M7PVS5"/>
<keyword evidence="2" id="KW-1185">Reference proteome</keyword>
<accession>A0A3M7PVS5</accession>
<evidence type="ECO:0000313" key="1">
    <source>
        <dbReference type="EMBL" id="RNA03256.1"/>
    </source>
</evidence>